<dbReference type="RefSeq" id="WP_092524896.1">
    <property type="nucleotide sequence ID" value="NZ_FNCI01000004.1"/>
</dbReference>
<keyword evidence="5" id="KW-1185">Reference proteome</keyword>
<gene>
    <name evidence="4" type="ORF">SAMN05216571_104245</name>
</gene>
<organism evidence="4 5">
    <name type="scientific">Onishia taeanensis</name>
    <dbReference type="NCBI Taxonomy" id="284577"/>
    <lineage>
        <taxon>Bacteria</taxon>
        <taxon>Pseudomonadati</taxon>
        <taxon>Pseudomonadota</taxon>
        <taxon>Gammaproteobacteria</taxon>
        <taxon>Oceanospirillales</taxon>
        <taxon>Halomonadaceae</taxon>
        <taxon>Onishia</taxon>
    </lineage>
</organism>
<reference evidence="4 5" key="1">
    <citation type="submission" date="2016-10" db="EMBL/GenBank/DDBJ databases">
        <authorList>
            <person name="de Groot N.N."/>
        </authorList>
    </citation>
    <scope>NUCLEOTIDE SEQUENCE [LARGE SCALE GENOMIC DNA]</scope>
    <source>
        <strain evidence="4 5">BH539</strain>
    </source>
</reference>
<dbReference type="Pfam" id="PF22725">
    <property type="entry name" value="GFO_IDH_MocA_C3"/>
    <property type="match status" value="1"/>
</dbReference>
<dbReference type="SUPFAM" id="SSF55347">
    <property type="entry name" value="Glyceraldehyde-3-phosphate dehydrogenase-like, C-terminal domain"/>
    <property type="match status" value="1"/>
</dbReference>
<evidence type="ECO:0000256" key="1">
    <source>
        <dbReference type="ARBA" id="ARBA00023002"/>
    </source>
</evidence>
<name>A0A1G7RHV0_9GAMM</name>
<dbReference type="Gene3D" id="3.30.360.10">
    <property type="entry name" value="Dihydrodipicolinate Reductase, domain 2"/>
    <property type="match status" value="1"/>
</dbReference>
<evidence type="ECO:0000259" key="2">
    <source>
        <dbReference type="Pfam" id="PF01408"/>
    </source>
</evidence>
<dbReference type="InterPro" id="IPR055170">
    <property type="entry name" value="GFO_IDH_MocA-like_dom"/>
</dbReference>
<dbReference type="PANTHER" id="PTHR43818:SF11">
    <property type="entry name" value="BCDNA.GH03377"/>
    <property type="match status" value="1"/>
</dbReference>
<keyword evidence="1" id="KW-0560">Oxidoreductase</keyword>
<proteinExistence type="predicted"/>
<dbReference type="GO" id="GO:0000166">
    <property type="term" value="F:nucleotide binding"/>
    <property type="evidence" value="ECO:0007669"/>
    <property type="project" value="InterPro"/>
</dbReference>
<sequence>MTSLHIGLIGTGYMGKAHAIALHAAPRVFDLPATPVCELLAEVDETLAVRKASELGFARATGNWHELVADSRVDVVDICAPNFLHKEMALAAIAAGKHVYLEKPMALNDADAAEMVAAAERAGVKTLVGFNYVRNPATQLAREIIANGEIGEVIHFRGRHNEDYLADPAKPHDWHTFRETAGAGALGDLGSHILHMAEYLTGRTIKRVCGQLQTVITERSLANGSGMRPVENDDHAQALLHFDNGLIGSIETSRVASGRKMGLAYTVTGTKGAITFDQERMSELKLYQQEGPSGRRGFRTLLAGPDHPDYAAFCPAAGHGLGYNDQKIIEIRDLIEGLTGRRPLSPDFRQARRINTLIEAIERSHHDGNWVELADA</sequence>
<dbReference type="OrthoDB" id="9781031at2"/>
<dbReference type="InterPro" id="IPR036291">
    <property type="entry name" value="NAD(P)-bd_dom_sf"/>
</dbReference>
<evidence type="ECO:0000259" key="3">
    <source>
        <dbReference type="Pfam" id="PF22725"/>
    </source>
</evidence>
<evidence type="ECO:0000313" key="4">
    <source>
        <dbReference type="EMBL" id="SDG09719.1"/>
    </source>
</evidence>
<dbReference type="PANTHER" id="PTHR43818">
    <property type="entry name" value="BCDNA.GH03377"/>
    <property type="match status" value="1"/>
</dbReference>
<feature type="domain" description="Gfo/Idh/MocA-like oxidoreductase N-terminal" evidence="2">
    <location>
        <begin position="5"/>
        <end position="130"/>
    </location>
</feature>
<dbReference type="Gene3D" id="3.40.50.720">
    <property type="entry name" value="NAD(P)-binding Rossmann-like Domain"/>
    <property type="match status" value="1"/>
</dbReference>
<dbReference type="InterPro" id="IPR050463">
    <property type="entry name" value="Gfo/Idh/MocA_oxidrdct_glycsds"/>
</dbReference>
<dbReference type="Pfam" id="PF01408">
    <property type="entry name" value="GFO_IDH_MocA"/>
    <property type="match status" value="1"/>
</dbReference>
<evidence type="ECO:0000313" key="5">
    <source>
        <dbReference type="Proteomes" id="UP000198641"/>
    </source>
</evidence>
<dbReference type="STRING" id="284577.SAMN05216571_104245"/>
<dbReference type="AlphaFoldDB" id="A0A1G7RHV0"/>
<dbReference type="GO" id="GO:0016491">
    <property type="term" value="F:oxidoreductase activity"/>
    <property type="evidence" value="ECO:0007669"/>
    <property type="project" value="UniProtKB-KW"/>
</dbReference>
<protein>
    <submittedName>
        <fullName evidence="4">Predicted dehydrogenase</fullName>
    </submittedName>
</protein>
<dbReference type="Proteomes" id="UP000198641">
    <property type="component" value="Unassembled WGS sequence"/>
</dbReference>
<dbReference type="SUPFAM" id="SSF51735">
    <property type="entry name" value="NAD(P)-binding Rossmann-fold domains"/>
    <property type="match status" value="1"/>
</dbReference>
<feature type="domain" description="GFO/IDH/MocA-like oxidoreductase" evidence="3">
    <location>
        <begin position="139"/>
        <end position="274"/>
    </location>
</feature>
<dbReference type="InterPro" id="IPR000683">
    <property type="entry name" value="Gfo/Idh/MocA-like_OxRdtase_N"/>
</dbReference>
<dbReference type="EMBL" id="FNCI01000004">
    <property type="protein sequence ID" value="SDG09719.1"/>
    <property type="molecule type" value="Genomic_DNA"/>
</dbReference>
<accession>A0A1G7RHV0</accession>